<dbReference type="RefSeq" id="WP_022391703.1">
    <property type="nucleotide sequence ID" value="NZ_QRZF01000003.1"/>
</dbReference>
<organism evidence="1 2">
    <name type="scientific">Bacteroides intestinalis</name>
    <dbReference type="NCBI Taxonomy" id="329854"/>
    <lineage>
        <taxon>Bacteria</taxon>
        <taxon>Pseudomonadati</taxon>
        <taxon>Bacteroidota</taxon>
        <taxon>Bacteroidia</taxon>
        <taxon>Bacteroidales</taxon>
        <taxon>Bacteroidaceae</taxon>
        <taxon>Bacteroides</taxon>
    </lineage>
</organism>
<dbReference type="InterPro" id="IPR041881">
    <property type="entry name" value="PqqD_sf"/>
</dbReference>
<proteinExistence type="predicted"/>
<evidence type="ECO:0000313" key="1">
    <source>
        <dbReference type="EMBL" id="RGV56078.1"/>
    </source>
</evidence>
<dbReference type="Pfam" id="PF05402">
    <property type="entry name" value="PqqD"/>
    <property type="match status" value="1"/>
</dbReference>
<protein>
    <submittedName>
        <fullName evidence="1">PqqD family protein</fullName>
    </submittedName>
</protein>
<dbReference type="Proteomes" id="UP000283850">
    <property type="component" value="Unassembled WGS sequence"/>
</dbReference>
<accession>A0A412YFF9</accession>
<reference evidence="1 2" key="1">
    <citation type="submission" date="2018-08" db="EMBL/GenBank/DDBJ databases">
        <title>A genome reference for cultivated species of the human gut microbiota.</title>
        <authorList>
            <person name="Zou Y."/>
            <person name="Xue W."/>
            <person name="Luo G."/>
        </authorList>
    </citation>
    <scope>NUCLEOTIDE SEQUENCE [LARGE SCALE GENOMIC DNA]</scope>
    <source>
        <strain evidence="1 2">AF14-32</strain>
    </source>
</reference>
<dbReference type="InterPro" id="IPR008792">
    <property type="entry name" value="PQQD"/>
</dbReference>
<dbReference type="AlphaFoldDB" id="A0A412YFF9"/>
<name>A0A412YFF9_9BACE</name>
<evidence type="ECO:0000313" key="2">
    <source>
        <dbReference type="Proteomes" id="UP000283850"/>
    </source>
</evidence>
<sequence>MKIKDGFTLHQISDEYIIMYNGTQNVDFNNIISLNSTAAYLWKHVEGMDFNAYTLTDFLMENYEVDSETAKRDAEQLIKNWLEAGIIK</sequence>
<comment type="caution">
    <text evidence="1">The sequence shown here is derived from an EMBL/GenBank/DDBJ whole genome shotgun (WGS) entry which is preliminary data.</text>
</comment>
<dbReference type="Gene3D" id="1.10.10.1150">
    <property type="entry name" value="Coenzyme PQQ synthesis protein D (PqqD)"/>
    <property type="match status" value="1"/>
</dbReference>
<dbReference type="EMBL" id="QRZF01000003">
    <property type="protein sequence ID" value="RGV56078.1"/>
    <property type="molecule type" value="Genomic_DNA"/>
</dbReference>
<gene>
    <name evidence="1" type="ORF">DWW10_05100</name>
</gene>